<dbReference type="GO" id="GO:0016887">
    <property type="term" value="F:ATP hydrolysis activity"/>
    <property type="evidence" value="ECO:0007669"/>
    <property type="project" value="InterPro"/>
</dbReference>
<dbReference type="RefSeq" id="WP_160958151.1">
    <property type="nucleotide sequence ID" value="NZ_WVUD01000002.1"/>
</dbReference>
<dbReference type="AlphaFoldDB" id="A0A7C9MMJ9"/>
<dbReference type="SUPFAM" id="SSF52540">
    <property type="entry name" value="P-loop containing nucleoside triphosphate hydrolases"/>
    <property type="match status" value="1"/>
</dbReference>
<keyword evidence="8" id="KW-1185">Reference proteome</keyword>
<keyword evidence="2" id="KW-0547">Nucleotide-binding</keyword>
<feature type="domain" description="ABC transporter" evidence="6">
    <location>
        <begin position="3"/>
        <end position="237"/>
    </location>
</feature>
<comment type="function">
    <text evidence="5">Part of the ABC transporter complex HmuTUV involved in hemin import. Responsible for energy coupling to the transport system.</text>
</comment>
<evidence type="ECO:0000256" key="1">
    <source>
        <dbReference type="ARBA" id="ARBA00022448"/>
    </source>
</evidence>
<dbReference type="InterPro" id="IPR003439">
    <property type="entry name" value="ABC_transporter-like_ATP-bd"/>
</dbReference>
<dbReference type="PROSITE" id="PS00211">
    <property type="entry name" value="ABC_TRANSPORTER_1"/>
    <property type="match status" value="1"/>
</dbReference>
<dbReference type="InterPro" id="IPR017871">
    <property type="entry name" value="ABC_transporter-like_CS"/>
</dbReference>
<dbReference type="PROSITE" id="PS50893">
    <property type="entry name" value="ABC_TRANSPORTER_2"/>
    <property type="match status" value="1"/>
</dbReference>
<evidence type="ECO:0000259" key="6">
    <source>
        <dbReference type="PROSITE" id="PS50893"/>
    </source>
</evidence>
<evidence type="ECO:0000313" key="8">
    <source>
        <dbReference type="Proteomes" id="UP000482487"/>
    </source>
</evidence>
<keyword evidence="1" id="KW-0813">Transport</keyword>
<dbReference type="EMBL" id="WVUD01000002">
    <property type="protein sequence ID" value="MYL81852.1"/>
    <property type="molecule type" value="Genomic_DNA"/>
</dbReference>
<evidence type="ECO:0000256" key="2">
    <source>
        <dbReference type="ARBA" id="ARBA00022741"/>
    </source>
</evidence>
<dbReference type="SMART" id="SM00382">
    <property type="entry name" value="AAA"/>
    <property type="match status" value="1"/>
</dbReference>
<dbReference type="Gene3D" id="3.40.50.300">
    <property type="entry name" value="P-loop containing nucleotide triphosphate hydrolases"/>
    <property type="match status" value="1"/>
</dbReference>
<accession>A0A7C9MMJ9</accession>
<proteinExistence type="predicted"/>
<reference evidence="7 8" key="1">
    <citation type="submission" date="2020-01" db="EMBL/GenBank/DDBJ databases">
        <title>Genome sequence of Desulfovibrio aerotolerans DSM 16695(T).</title>
        <authorList>
            <person name="Karnachuk O."/>
            <person name="Avakyan M."/>
            <person name="Mardanov A."/>
            <person name="Kadnikov V."/>
            <person name="Ravin N."/>
        </authorList>
    </citation>
    <scope>NUCLEOTIDE SEQUENCE [LARGE SCALE GENOMIC DNA]</scope>
    <source>
        <strain evidence="7 8">DSM 16695</strain>
    </source>
</reference>
<dbReference type="OrthoDB" id="9809450at2"/>
<dbReference type="CDD" id="cd03214">
    <property type="entry name" value="ABC_Iron-Siderophores_B12_Hemin"/>
    <property type="match status" value="1"/>
</dbReference>
<dbReference type="GO" id="GO:0005524">
    <property type="term" value="F:ATP binding"/>
    <property type="evidence" value="ECO:0007669"/>
    <property type="project" value="UniProtKB-KW"/>
</dbReference>
<dbReference type="InterPro" id="IPR003593">
    <property type="entry name" value="AAA+_ATPase"/>
</dbReference>
<gene>
    <name evidence="7" type="ORF">GTA51_01710</name>
</gene>
<evidence type="ECO:0000256" key="3">
    <source>
        <dbReference type="ARBA" id="ARBA00022840"/>
    </source>
</evidence>
<evidence type="ECO:0000313" key="7">
    <source>
        <dbReference type="EMBL" id="MYL81852.1"/>
    </source>
</evidence>
<keyword evidence="3 7" id="KW-0067">ATP-binding</keyword>
<comment type="caution">
    <text evidence="7">The sequence shown here is derived from an EMBL/GenBank/DDBJ whole genome shotgun (WGS) entry which is preliminary data.</text>
</comment>
<evidence type="ECO:0000256" key="4">
    <source>
        <dbReference type="ARBA" id="ARBA00022967"/>
    </source>
</evidence>
<dbReference type="Pfam" id="PF00005">
    <property type="entry name" value="ABC_tran"/>
    <property type="match status" value="1"/>
</dbReference>
<dbReference type="FunFam" id="3.40.50.300:FF:000134">
    <property type="entry name" value="Iron-enterobactin ABC transporter ATP-binding protein"/>
    <property type="match status" value="1"/>
</dbReference>
<evidence type="ECO:0000256" key="5">
    <source>
        <dbReference type="ARBA" id="ARBA00037066"/>
    </source>
</evidence>
<name>A0A7C9MMJ9_9BACT</name>
<dbReference type="PANTHER" id="PTHR42794">
    <property type="entry name" value="HEMIN IMPORT ATP-BINDING PROTEIN HMUV"/>
    <property type="match status" value="1"/>
</dbReference>
<dbReference type="Proteomes" id="UP000482487">
    <property type="component" value="Unassembled WGS sequence"/>
</dbReference>
<dbReference type="InterPro" id="IPR027417">
    <property type="entry name" value="P-loop_NTPase"/>
</dbReference>
<sequence length="252" mass="27459">MMLDVRELRFGYNHQHPVLQDICCHVAAGEILAILGPNGAGKTTLLKCINAILSPAGGTVLVEGRDVLRLPPAAIARSIGYVPQRAETSPVTVFDAVLLGRLPHFRWRAREEDLHIVDAALKRLCLEALALRPIDTLSGGELQKVCMARALVQQPRLLLLDEPTSALDLKNQLEIMRLLRRVVDTHQIAAVMTMHDLNTALRFAHKVVFLMAGRVHACVPSAEVAAETIQAVYGVPVTIHRLGGVPVVTPLS</sequence>
<dbReference type="PANTHER" id="PTHR42794:SF1">
    <property type="entry name" value="HEMIN IMPORT ATP-BINDING PROTEIN HMUV"/>
    <property type="match status" value="1"/>
</dbReference>
<keyword evidence="4" id="KW-1278">Translocase</keyword>
<protein>
    <submittedName>
        <fullName evidence="7">ATP-binding cassette domain-containing protein</fullName>
    </submittedName>
</protein>
<organism evidence="7 8">
    <name type="scientific">Solidesulfovibrio aerotolerans</name>
    <dbReference type="NCBI Taxonomy" id="295255"/>
    <lineage>
        <taxon>Bacteria</taxon>
        <taxon>Pseudomonadati</taxon>
        <taxon>Thermodesulfobacteriota</taxon>
        <taxon>Desulfovibrionia</taxon>
        <taxon>Desulfovibrionales</taxon>
        <taxon>Desulfovibrionaceae</taxon>
        <taxon>Solidesulfovibrio</taxon>
    </lineage>
</organism>